<dbReference type="EMBL" id="LNIX01000004">
    <property type="protein sequence ID" value="OXA56353.1"/>
    <property type="molecule type" value="Genomic_DNA"/>
</dbReference>
<name>A0A226EFD2_FOLCA</name>
<keyword evidence="1" id="KW-0732">Signal</keyword>
<reference evidence="2 3" key="1">
    <citation type="submission" date="2015-12" db="EMBL/GenBank/DDBJ databases">
        <title>The genome of Folsomia candida.</title>
        <authorList>
            <person name="Faddeeva A."/>
            <person name="Derks M.F."/>
            <person name="Anvar Y."/>
            <person name="Smit S."/>
            <person name="Van Straalen N."/>
            <person name="Roelofs D."/>
        </authorList>
    </citation>
    <scope>NUCLEOTIDE SEQUENCE [LARGE SCALE GENOMIC DNA]</scope>
    <source>
        <strain evidence="2 3">VU population</strain>
        <tissue evidence="2">Whole body</tissue>
    </source>
</reference>
<sequence>MAKNFANFSTLALLMSFGFAHIHCGPVGDSAGVNQAAFDTFISNYISQYRSNMNDSLFQSPDLTLTLESELGTANISTGFTALRDYRVFTTRVSSSIDLVNRIGTMEIVYELHQIAVTGYYNLVGVASSVIIVNGNGPYSIQSNSSTWSHTANIAINSTGYATLNWNTPQHLSYDPINATFDGIVGGDVIGELIQDYLRFVGDNVFSRVRVSAGDALSVRVADYISSVLQTITVDEILNGGSPSTTIGTTTWSPPSSSSPTMRPDLVVDVGADLAGSGWIIPTTAACGYATIITGFFCDGSPIIIRDPFSGTGFWMSPCAGRCTFHYDNVVNGNTFQKLGFRAYYSVEAATGSRILVDFEHSSGTTHLEFRKSGGEYREIDFTQYGILRNINVTMENDGFDNFAVLDRLSVSFP</sequence>
<feature type="chain" id="PRO_5012827422" evidence="1">
    <location>
        <begin position="21"/>
        <end position="414"/>
    </location>
</feature>
<protein>
    <submittedName>
        <fullName evidence="2">Uncharacterized protein</fullName>
    </submittedName>
</protein>
<dbReference type="AlphaFoldDB" id="A0A226EFD2"/>
<dbReference type="Proteomes" id="UP000198287">
    <property type="component" value="Unassembled WGS sequence"/>
</dbReference>
<feature type="signal peptide" evidence="1">
    <location>
        <begin position="1"/>
        <end position="20"/>
    </location>
</feature>
<proteinExistence type="predicted"/>
<evidence type="ECO:0000256" key="1">
    <source>
        <dbReference type="SAM" id="SignalP"/>
    </source>
</evidence>
<gene>
    <name evidence="2" type="ORF">Fcan01_09206</name>
</gene>
<accession>A0A226EFD2</accession>
<evidence type="ECO:0000313" key="2">
    <source>
        <dbReference type="EMBL" id="OXA56353.1"/>
    </source>
</evidence>
<keyword evidence="3" id="KW-1185">Reference proteome</keyword>
<organism evidence="2 3">
    <name type="scientific">Folsomia candida</name>
    <name type="common">Springtail</name>
    <dbReference type="NCBI Taxonomy" id="158441"/>
    <lineage>
        <taxon>Eukaryota</taxon>
        <taxon>Metazoa</taxon>
        <taxon>Ecdysozoa</taxon>
        <taxon>Arthropoda</taxon>
        <taxon>Hexapoda</taxon>
        <taxon>Collembola</taxon>
        <taxon>Entomobryomorpha</taxon>
        <taxon>Isotomoidea</taxon>
        <taxon>Isotomidae</taxon>
        <taxon>Proisotominae</taxon>
        <taxon>Folsomia</taxon>
    </lineage>
</organism>
<evidence type="ECO:0000313" key="3">
    <source>
        <dbReference type="Proteomes" id="UP000198287"/>
    </source>
</evidence>
<comment type="caution">
    <text evidence="2">The sequence shown here is derived from an EMBL/GenBank/DDBJ whole genome shotgun (WGS) entry which is preliminary data.</text>
</comment>